<dbReference type="AlphaFoldDB" id="A0A0P7B059"/>
<gene>
    <name evidence="9" type="ORF">I595_2528</name>
</gene>
<feature type="coiled-coil region" evidence="6">
    <location>
        <begin position="400"/>
        <end position="431"/>
    </location>
</feature>
<keyword evidence="6" id="KW-0175">Coiled coil</keyword>
<dbReference type="PANTHER" id="PTHR24421:SF10">
    <property type="entry name" value="NITRATE_NITRITE SENSOR PROTEIN NARQ"/>
    <property type="match status" value="1"/>
</dbReference>
<accession>A0A0P7B059</accession>
<evidence type="ECO:0000256" key="6">
    <source>
        <dbReference type="SAM" id="Coils"/>
    </source>
</evidence>
<evidence type="ECO:0000313" key="10">
    <source>
        <dbReference type="Proteomes" id="UP000050280"/>
    </source>
</evidence>
<dbReference type="SUPFAM" id="SSF48452">
    <property type="entry name" value="TPR-like"/>
    <property type="match status" value="1"/>
</dbReference>
<keyword evidence="3" id="KW-0808">Transferase</keyword>
<dbReference type="STRING" id="1300341.I595_2528"/>
<dbReference type="GO" id="GO:0000160">
    <property type="term" value="P:phosphorelay signal transduction system"/>
    <property type="evidence" value="ECO:0007669"/>
    <property type="project" value="UniProtKB-KW"/>
</dbReference>
<evidence type="ECO:0000256" key="3">
    <source>
        <dbReference type="ARBA" id="ARBA00022679"/>
    </source>
</evidence>
<comment type="caution">
    <text evidence="9">The sequence shown here is derived from an EMBL/GenBank/DDBJ whole genome shotgun (WGS) entry which is preliminary data.</text>
</comment>
<name>A0A0P7B059_9FLAO</name>
<dbReference type="Pfam" id="PF02518">
    <property type="entry name" value="HATPase_c"/>
    <property type="match status" value="1"/>
</dbReference>
<dbReference type="SUPFAM" id="SSF55874">
    <property type="entry name" value="ATPase domain of HSP90 chaperone/DNA topoisomerase II/histidine kinase"/>
    <property type="match status" value="1"/>
</dbReference>
<evidence type="ECO:0000256" key="1">
    <source>
        <dbReference type="ARBA" id="ARBA00000085"/>
    </source>
</evidence>
<dbReference type="CDD" id="cd16917">
    <property type="entry name" value="HATPase_UhpB-NarQ-NarX-like"/>
    <property type="match status" value="1"/>
</dbReference>
<keyword evidence="10" id="KW-1185">Reference proteome</keyword>
<keyword evidence="7" id="KW-1133">Transmembrane helix</keyword>
<organism evidence="9 10">
    <name type="scientific">Croceitalea dokdonensis DOKDO 023</name>
    <dbReference type="NCBI Taxonomy" id="1300341"/>
    <lineage>
        <taxon>Bacteria</taxon>
        <taxon>Pseudomonadati</taxon>
        <taxon>Bacteroidota</taxon>
        <taxon>Flavobacteriia</taxon>
        <taxon>Flavobacteriales</taxon>
        <taxon>Flavobacteriaceae</taxon>
        <taxon>Croceitalea</taxon>
    </lineage>
</organism>
<dbReference type="InterPro" id="IPR036890">
    <property type="entry name" value="HATPase_C_sf"/>
</dbReference>
<keyword evidence="7" id="KW-0472">Membrane</keyword>
<dbReference type="Proteomes" id="UP000050280">
    <property type="component" value="Unassembled WGS sequence"/>
</dbReference>
<keyword evidence="5" id="KW-0902">Two-component regulatory system</keyword>
<evidence type="ECO:0000259" key="8">
    <source>
        <dbReference type="Pfam" id="PF02518"/>
    </source>
</evidence>
<keyword evidence="7" id="KW-0812">Transmembrane</keyword>
<dbReference type="Gene3D" id="1.25.40.10">
    <property type="entry name" value="Tetratricopeptide repeat domain"/>
    <property type="match status" value="2"/>
</dbReference>
<evidence type="ECO:0000256" key="7">
    <source>
        <dbReference type="SAM" id="Phobius"/>
    </source>
</evidence>
<feature type="transmembrane region" description="Helical" evidence="7">
    <location>
        <begin position="431"/>
        <end position="451"/>
    </location>
</feature>
<comment type="catalytic activity">
    <reaction evidence="1">
        <text>ATP + protein L-histidine = ADP + protein N-phospho-L-histidine.</text>
        <dbReference type="EC" id="2.7.13.3"/>
    </reaction>
</comment>
<evidence type="ECO:0000256" key="5">
    <source>
        <dbReference type="ARBA" id="ARBA00023012"/>
    </source>
</evidence>
<evidence type="ECO:0000256" key="4">
    <source>
        <dbReference type="ARBA" id="ARBA00022777"/>
    </source>
</evidence>
<dbReference type="InterPro" id="IPR003594">
    <property type="entry name" value="HATPase_dom"/>
</dbReference>
<feature type="domain" description="Histidine kinase/HSP90-like ATPase" evidence="8">
    <location>
        <begin position="563"/>
        <end position="648"/>
    </location>
</feature>
<protein>
    <recommendedName>
        <fullName evidence="2">histidine kinase</fullName>
        <ecNumber evidence="2">2.7.13.3</ecNumber>
    </recommendedName>
</protein>
<keyword evidence="4 9" id="KW-0418">Kinase</keyword>
<dbReference type="PANTHER" id="PTHR24421">
    <property type="entry name" value="NITRATE/NITRITE SENSOR PROTEIN NARX-RELATED"/>
    <property type="match status" value="1"/>
</dbReference>
<evidence type="ECO:0000313" key="9">
    <source>
        <dbReference type="EMBL" id="KPM31263.1"/>
    </source>
</evidence>
<dbReference type="InterPro" id="IPR011990">
    <property type="entry name" value="TPR-like_helical_dom_sf"/>
</dbReference>
<proteinExistence type="predicted"/>
<reference evidence="9 10" key="1">
    <citation type="submission" date="2015-09" db="EMBL/GenBank/DDBJ databases">
        <title>Genome sequence of the marine flavobacterium Croceitalea dokdonensis DOKDO 023 that contains proton- and sodium-pumping rhodopsins.</title>
        <authorList>
            <person name="Kwon S.-K."/>
            <person name="Lee H.K."/>
            <person name="Kwak M.-J."/>
            <person name="Kim J.F."/>
        </authorList>
    </citation>
    <scope>NUCLEOTIDE SEQUENCE [LARGE SCALE GENOMIC DNA]</scope>
    <source>
        <strain evidence="9 10">DOKDO 023</strain>
    </source>
</reference>
<evidence type="ECO:0000256" key="2">
    <source>
        <dbReference type="ARBA" id="ARBA00012438"/>
    </source>
</evidence>
<sequence>MIFLNTFTIKVSVRISYLLLFFIILVSCKKMGTAHDERTSSEKAILHLYDKAKDMAYSPMERKEYLHKALRTHTKNDSLKVVMRYSKCNLHFSLKEYDSLFYEGKKLTEYATASSDFLSLGKYYHLMAYYYENVAHHMDSAYYYNNVSKNYYLQVPDSSRALKRLLRQAVLQNISNDFFGAKETLTEALRYPKNSITNKDLGLIYGELAANNNKLSNHEDAISYYKFAIATTKDSVDILAYKNNLASTLINQGRYASAISLLKPLLADTLVEQKTGFYARVLDNLAFAEWKNGKEQQRPKLFEALKIRKEKNDKRGQIASYSHLGKYHSKDYPKQAEKYFDTVIHLSRQLKIPKAEQDALKNLMHLQPNNVKIRNRYVFLQDSLYQVGLTVKTQFAKMKYDDEQKQLSILRLEAEQERKNTDLAREQLQKILLLALSVILLLIGTFLVFFLKQRHKKEKLQEVYATEKRISKKVHDELANDIYGVMTLMEHKNPFPKEAALQGLDDIYKRTRNISHATGHIDTENFLEELRNLLSQFRSDDMTMAVLGMDKVKWGSIPSETKITLYRVLNELMVNMKKHSGATAVSLRFQQLGNNLNFWYTDNGRGVQLPLNRGEGIYNTETRTKNHGGTISFDSAPNKGFKVQCTLPI</sequence>
<dbReference type="InterPro" id="IPR050482">
    <property type="entry name" value="Sensor_HK_TwoCompSys"/>
</dbReference>
<dbReference type="EC" id="2.7.13.3" evidence="2"/>
<dbReference type="Gene3D" id="3.30.565.10">
    <property type="entry name" value="Histidine kinase-like ATPase, C-terminal domain"/>
    <property type="match status" value="1"/>
</dbReference>
<dbReference type="EMBL" id="LDJX01000005">
    <property type="protein sequence ID" value="KPM31263.1"/>
    <property type="molecule type" value="Genomic_DNA"/>
</dbReference>
<dbReference type="GO" id="GO:0004673">
    <property type="term" value="F:protein histidine kinase activity"/>
    <property type="evidence" value="ECO:0007669"/>
    <property type="project" value="UniProtKB-EC"/>
</dbReference>